<organism evidence="1 2">
    <name type="scientific">Micromonospora haikouensis</name>
    <dbReference type="NCBI Taxonomy" id="686309"/>
    <lineage>
        <taxon>Bacteria</taxon>
        <taxon>Bacillati</taxon>
        <taxon>Actinomycetota</taxon>
        <taxon>Actinomycetes</taxon>
        <taxon>Micromonosporales</taxon>
        <taxon>Micromonosporaceae</taxon>
        <taxon>Micromonospora</taxon>
    </lineage>
</organism>
<comment type="caution">
    <text evidence="1">The sequence shown here is derived from an EMBL/GenBank/DDBJ whole genome shotgun (WGS) entry which is preliminary data.</text>
</comment>
<dbReference type="EMBL" id="JXSX01000003">
    <property type="protein sequence ID" value="KIR61367.1"/>
    <property type="molecule type" value="Genomic_DNA"/>
</dbReference>
<dbReference type="Pfam" id="PF11020">
    <property type="entry name" value="DUF2610"/>
    <property type="match status" value="1"/>
</dbReference>
<dbReference type="Proteomes" id="UP000032254">
    <property type="component" value="Unassembled WGS sequence"/>
</dbReference>
<dbReference type="AlphaFoldDB" id="A0A0D0UR97"/>
<gene>
    <name evidence="1" type="ORF">TK50_27270</name>
</gene>
<proteinExistence type="predicted"/>
<evidence type="ECO:0000313" key="1">
    <source>
        <dbReference type="EMBL" id="KIR61367.1"/>
    </source>
</evidence>
<dbReference type="InterPro" id="IPR021277">
    <property type="entry name" value="DUF2610"/>
</dbReference>
<sequence>MRRLMVPCTFDTGETAMFPFVVGQPCADSHPLEQQLAWLARERGGQAPQEVVDSLAQVHRLAVEQSTKLEDLVAYAMREAAIVSAADSPP</sequence>
<dbReference type="OrthoDB" id="7165659at2"/>
<dbReference type="GeneID" id="301307721"/>
<dbReference type="PATRIC" id="fig|47853.6.peg.5717"/>
<dbReference type="RefSeq" id="WP_043968248.1">
    <property type="nucleotide sequence ID" value="NZ_JXSX01000003.1"/>
</dbReference>
<keyword evidence="2" id="KW-1185">Reference proteome</keyword>
<protein>
    <submittedName>
        <fullName evidence="1">Uncharacterized protein</fullName>
    </submittedName>
</protein>
<reference evidence="1 2" key="1">
    <citation type="submission" date="2015-01" db="EMBL/GenBank/DDBJ databases">
        <title>Sequencing and annotation of Micromonospora carbonacea strain JXNU-1 genome.</title>
        <authorList>
            <person name="Long Z."/>
            <person name="Huang Y."/>
            <person name="Jiang Y."/>
        </authorList>
    </citation>
    <scope>NUCLEOTIDE SEQUENCE [LARGE SCALE GENOMIC DNA]</scope>
    <source>
        <strain evidence="1 2">JXNU-1</strain>
    </source>
</reference>
<accession>A0A0D0UR97</accession>
<evidence type="ECO:0000313" key="2">
    <source>
        <dbReference type="Proteomes" id="UP000032254"/>
    </source>
</evidence>
<name>A0A0D0UR97_9ACTN</name>